<dbReference type="GO" id="GO:0003796">
    <property type="term" value="F:lysozyme activity"/>
    <property type="evidence" value="ECO:0007669"/>
    <property type="project" value="InterPro"/>
</dbReference>
<feature type="transmembrane region" description="Helical" evidence="4">
    <location>
        <begin position="36"/>
        <end position="55"/>
    </location>
</feature>
<dbReference type="SUPFAM" id="SSF53955">
    <property type="entry name" value="Lysozyme-like"/>
    <property type="match status" value="1"/>
</dbReference>
<evidence type="ECO:0008006" key="7">
    <source>
        <dbReference type="Google" id="ProtNLM"/>
    </source>
</evidence>
<gene>
    <name evidence="5" type="ORF">H4F98_05575</name>
</gene>
<keyword evidence="6" id="KW-1185">Reference proteome</keyword>
<dbReference type="Proteomes" id="UP000523196">
    <property type="component" value="Unassembled WGS sequence"/>
</dbReference>
<protein>
    <recommendedName>
        <fullName evidence="7">Lysozyme</fullName>
    </recommendedName>
</protein>
<dbReference type="RefSeq" id="WP_220479099.1">
    <property type="nucleotide sequence ID" value="NZ_JACHTF010000004.1"/>
</dbReference>
<accession>A0A7W3TKM0</accession>
<evidence type="ECO:0000256" key="1">
    <source>
        <dbReference type="ARBA" id="ARBA00022529"/>
    </source>
</evidence>
<proteinExistence type="predicted"/>
<dbReference type="Gene3D" id="1.10.530.40">
    <property type="match status" value="1"/>
</dbReference>
<evidence type="ECO:0000256" key="4">
    <source>
        <dbReference type="SAM" id="Phobius"/>
    </source>
</evidence>
<dbReference type="InterPro" id="IPR023346">
    <property type="entry name" value="Lysozyme-like_dom_sf"/>
</dbReference>
<name>A0A7W3TKM0_9GAMM</name>
<evidence type="ECO:0000256" key="2">
    <source>
        <dbReference type="ARBA" id="ARBA00022638"/>
    </source>
</evidence>
<dbReference type="GO" id="GO:0042742">
    <property type="term" value="P:defense response to bacterium"/>
    <property type="evidence" value="ECO:0007669"/>
    <property type="project" value="UniProtKB-KW"/>
</dbReference>
<sequence length="307" mass="33745">MQQDRMEARTAGWGQRQGWGRRADGLARAGRRPRRVAMGAMLLVAGIAWTAQTLGANTTPVCKLSVCWASEADKLRYECDSGCYFESNPVDVEPEAVCNVMAEATHEGSFSYMYRDSVNLVTTGIGNLLASVDDAVALPFMIEENGVSRRATEQEIRDAYNGLSSQSAECIAGNPRRCNTANSYAGENALRLEEDTINQLCQTRLANEFTPGLHRIYPDFDSYPSKVQAALYDMVYNLGEGGLSPPKWPSFNRAMGRKDWQGAADESNRPQLGTTRNDYVRDLLESAADEEEAGRQRLASCASPGFP</sequence>
<keyword evidence="4" id="KW-0472">Membrane</keyword>
<comment type="caution">
    <text evidence="5">The sequence shown here is derived from an EMBL/GenBank/DDBJ whole genome shotgun (WGS) entry which is preliminary data.</text>
</comment>
<keyword evidence="4" id="KW-1133">Transmembrane helix</keyword>
<dbReference type="EMBL" id="JACHTF010000004">
    <property type="protein sequence ID" value="MBB1060041.1"/>
    <property type="molecule type" value="Genomic_DNA"/>
</dbReference>
<keyword evidence="4" id="KW-0812">Transmembrane</keyword>
<feature type="region of interest" description="Disordered" evidence="3">
    <location>
        <begin position="288"/>
        <end position="307"/>
    </location>
</feature>
<organism evidence="5 6">
    <name type="scientific">Marilutibacter spongiae</name>
    <dbReference type="NCBI Taxonomy" id="2025720"/>
    <lineage>
        <taxon>Bacteria</taxon>
        <taxon>Pseudomonadati</taxon>
        <taxon>Pseudomonadota</taxon>
        <taxon>Gammaproteobacteria</taxon>
        <taxon>Lysobacterales</taxon>
        <taxon>Lysobacteraceae</taxon>
        <taxon>Marilutibacter</taxon>
    </lineage>
</organism>
<keyword evidence="2" id="KW-0081">Bacteriolytic enzyme</keyword>
<dbReference type="InterPro" id="IPR023347">
    <property type="entry name" value="Lysozyme_dom_sf"/>
</dbReference>
<reference evidence="5 6" key="1">
    <citation type="submission" date="2020-08" db="EMBL/GenBank/DDBJ databases">
        <authorList>
            <person name="Xu S."/>
            <person name="Li A."/>
        </authorList>
    </citation>
    <scope>NUCLEOTIDE SEQUENCE [LARGE SCALE GENOMIC DNA]</scope>
    <source>
        <strain evidence="5 6">119BY6-57</strain>
    </source>
</reference>
<evidence type="ECO:0000313" key="6">
    <source>
        <dbReference type="Proteomes" id="UP000523196"/>
    </source>
</evidence>
<keyword evidence="1" id="KW-0929">Antimicrobial</keyword>
<dbReference type="GO" id="GO:0031640">
    <property type="term" value="P:killing of cells of another organism"/>
    <property type="evidence" value="ECO:0007669"/>
    <property type="project" value="UniProtKB-KW"/>
</dbReference>
<evidence type="ECO:0000313" key="5">
    <source>
        <dbReference type="EMBL" id="MBB1060041.1"/>
    </source>
</evidence>
<dbReference type="AlphaFoldDB" id="A0A7W3TKM0"/>
<evidence type="ECO:0000256" key="3">
    <source>
        <dbReference type="SAM" id="MobiDB-lite"/>
    </source>
</evidence>